<feature type="transmembrane region" description="Helical" evidence="8">
    <location>
        <begin position="127"/>
        <end position="146"/>
    </location>
</feature>
<sequence>MYEKFVESLLLFGVLWPLMSVPVLAVKKIRAVVLSLVPWAALPALLAALFVSPDTFHLEFPWLILGVQIGLDTTGSLFLLGSSLLWLVAALYTKAYFPEEKKQVSFYSFFLLTMAGNFGLIVSQDIFSFYLFFTLMSLASYGLVVFNRDNKAFHAGLVYIVLVVIGEVMLFVAFLLLAQISDATSFEALRSGLTNTPDKNFIIFLLFIAFGIKAGVIGLHVWLPLAHPVAPTPASAVLSGAMINAGLLGWLRFLPLGEIFSVNWALSFIVLGIAAQFYGVIAGVTQRNPKTLLAYSSISQMGIMTMLTGFGFYLPQYWESIVVGITFFALHHGLNKGALFLGVGMLGDTNRQQRYALWFGLLIPALALAAFPYSSGMVAKYLVKDYINYFPTPWSTLLGMLLFVGTLGTTLLMIRLLYLVRPSSTPFGVKANVPLLWPWVLLLGIILTLPFILEASLELIYKLSPLPFLYPLLVAIVITFVIGKTKKIKNIQPIPAGDIIIYYERILFYIIKYGKKLNLVLHCYRYFGFRTRHFITKLSNTITAWIQ</sequence>
<feature type="transmembrane region" description="Helical" evidence="8">
    <location>
        <begin position="201"/>
        <end position="223"/>
    </location>
</feature>
<comment type="subcellular location">
    <subcellularLocation>
        <location evidence="1">Cell membrane</location>
        <topology evidence="1">Multi-pass membrane protein</topology>
    </subcellularLocation>
    <subcellularLocation>
        <location evidence="7">Membrane</location>
        <topology evidence="7">Multi-pass membrane protein</topology>
    </subcellularLocation>
</comment>
<feature type="transmembrane region" description="Helical" evidence="8">
    <location>
        <begin position="63"/>
        <end position="92"/>
    </location>
</feature>
<dbReference type="Proteomes" id="UP000593719">
    <property type="component" value="Chromosome"/>
</dbReference>
<feature type="transmembrane region" description="Helical" evidence="8">
    <location>
        <begin position="158"/>
        <end position="181"/>
    </location>
</feature>
<evidence type="ECO:0000256" key="2">
    <source>
        <dbReference type="ARBA" id="ARBA00022475"/>
    </source>
</evidence>
<feature type="transmembrane region" description="Helical" evidence="8">
    <location>
        <begin position="394"/>
        <end position="414"/>
    </location>
</feature>
<dbReference type="GO" id="GO:0008137">
    <property type="term" value="F:NADH dehydrogenase (ubiquinone) activity"/>
    <property type="evidence" value="ECO:0007669"/>
    <property type="project" value="InterPro"/>
</dbReference>
<feature type="transmembrane region" description="Helical" evidence="8">
    <location>
        <begin position="104"/>
        <end position="121"/>
    </location>
</feature>
<proteinExistence type="predicted"/>
<feature type="transmembrane region" description="Helical" evidence="8">
    <location>
        <begin position="32"/>
        <end position="51"/>
    </location>
</feature>
<dbReference type="KEGG" id="ssei:FJR45_03085"/>
<accession>A0A7M1B2Q2</accession>
<evidence type="ECO:0000256" key="5">
    <source>
        <dbReference type="ARBA" id="ARBA00023002"/>
    </source>
</evidence>
<keyword evidence="5" id="KW-0560">Oxidoreductase</keyword>
<evidence type="ECO:0000313" key="11">
    <source>
        <dbReference type="Proteomes" id="UP000593719"/>
    </source>
</evidence>
<feature type="transmembrane region" description="Helical" evidence="8">
    <location>
        <begin position="459"/>
        <end position="482"/>
    </location>
</feature>
<dbReference type="PANTHER" id="PTHR42682">
    <property type="entry name" value="HYDROGENASE-4 COMPONENT F"/>
    <property type="match status" value="1"/>
</dbReference>
<dbReference type="GO" id="GO:0042773">
    <property type="term" value="P:ATP synthesis coupled electron transport"/>
    <property type="evidence" value="ECO:0007669"/>
    <property type="project" value="InterPro"/>
</dbReference>
<protein>
    <recommendedName>
        <fullName evidence="9">NADH:quinone oxidoreductase/Mrp antiporter transmembrane domain-containing protein</fullName>
    </recommendedName>
</protein>
<feature type="transmembrane region" description="Helical" evidence="8">
    <location>
        <begin position="435"/>
        <end position="453"/>
    </location>
</feature>
<gene>
    <name evidence="10" type="ORF">FJR45_03085</name>
</gene>
<feature type="transmembrane region" description="Helical" evidence="8">
    <location>
        <begin position="355"/>
        <end position="374"/>
    </location>
</feature>
<evidence type="ECO:0000259" key="9">
    <source>
        <dbReference type="Pfam" id="PF00361"/>
    </source>
</evidence>
<organism evidence="10 11">
    <name type="scientific">Sulfurimonas sediminis</name>
    <dbReference type="NCBI Taxonomy" id="2590020"/>
    <lineage>
        <taxon>Bacteria</taxon>
        <taxon>Pseudomonadati</taxon>
        <taxon>Campylobacterota</taxon>
        <taxon>Epsilonproteobacteria</taxon>
        <taxon>Campylobacterales</taxon>
        <taxon>Sulfurimonadaceae</taxon>
        <taxon>Sulfurimonas</taxon>
    </lineage>
</organism>
<dbReference type="InterPro" id="IPR003918">
    <property type="entry name" value="NADH_UbQ_OxRdtase"/>
</dbReference>
<keyword evidence="2" id="KW-1003">Cell membrane</keyword>
<dbReference type="RefSeq" id="WP_193151300.1">
    <property type="nucleotide sequence ID" value="NZ_CP041235.1"/>
</dbReference>
<dbReference type="InterPro" id="IPR052175">
    <property type="entry name" value="ComplexI-like_HydComp"/>
</dbReference>
<evidence type="ECO:0000256" key="1">
    <source>
        <dbReference type="ARBA" id="ARBA00004651"/>
    </source>
</evidence>
<dbReference type="GO" id="GO:0005886">
    <property type="term" value="C:plasma membrane"/>
    <property type="evidence" value="ECO:0007669"/>
    <property type="project" value="UniProtKB-SubCell"/>
</dbReference>
<dbReference type="GO" id="GO:0016491">
    <property type="term" value="F:oxidoreductase activity"/>
    <property type="evidence" value="ECO:0007669"/>
    <property type="project" value="UniProtKB-KW"/>
</dbReference>
<keyword evidence="4 8" id="KW-1133">Transmembrane helix</keyword>
<dbReference type="PRINTS" id="PR01437">
    <property type="entry name" value="NUOXDRDTASE4"/>
</dbReference>
<dbReference type="PANTHER" id="PTHR42682:SF3">
    <property type="entry name" value="FORMATE HYDROGENLYASE SUBUNIT 3-RELATED"/>
    <property type="match status" value="1"/>
</dbReference>
<reference evidence="10 11" key="1">
    <citation type="submission" date="2019-06" db="EMBL/GenBank/DDBJ databases">
        <title>Sulfurimonas gotlandica sp. nov., a chemoautotrophic and psychrotolerant epsilonproteobacterium isolated from a pelagic redoxcline, and an emended description of the genus Sulfurimonas.</title>
        <authorList>
            <person name="Wang S."/>
            <person name="Jiang L."/>
            <person name="Shao Z."/>
        </authorList>
    </citation>
    <scope>NUCLEOTIDE SEQUENCE [LARGE SCALE GENOMIC DNA]</scope>
    <source>
        <strain evidence="10 11">S2-6</strain>
    </source>
</reference>
<dbReference type="AlphaFoldDB" id="A0A7M1B2Q2"/>
<feature type="transmembrane region" description="Helical" evidence="8">
    <location>
        <begin position="320"/>
        <end position="343"/>
    </location>
</feature>
<evidence type="ECO:0000313" key="10">
    <source>
        <dbReference type="EMBL" id="QOP42988.1"/>
    </source>
</evidence>
<feature type="transmembrane region" description="Helical" evidence="8">
    <location>
        <begin position="259"/>
        <end position="280"/>
    </location>
</feature>
<feature type="transmembrane region" description="Helical" evidence="8">
    <location>
        <begin position="6"/>
        <end position="25"/>
    </location>
</feature>
<dbReference type="Pfam" id="PF00361">
    <property type="entry name" value="Proton_antipo_M"/>
    <property type="match status" value="1"/>
</dbReference>
<evidence type="ECO:0000256" key="4">
    <source>
        <dbReference type="ARBA" id="ARBA00022989"/>
    </source>
</evidence>
<feature type="transmembrane region" description="Helical" evidence="8">
    <location>
        <begin position="292"/>
        <end position="314"/>
    </location>
</feature>
<dbReference type="InterPro" id="IPR001750">
    <property type="entry name" value="ND/Mrp_TM"/>
</dbReference>
<evidence type="ECO:0000256" key="6">
    <source>
        <dbReference type="ARBA" id="ARBA00023136"/>
    </source>
</evidence>
<feature type="transmembrane region" description="Helical" evidence="8">
    <location>
        <begin position="235"/>
        <end position="253"/>
    </location>
</feature>
<evidence type="ECO:0000256" key="7">
    <source>
        <dbReference type="RuleBase" id="RU000320"/>
    </source>
</evidence>
<keyword evidence="3 7" id="KW-0812">Transmembrane</keyword>
<name>A0A7M1B2Q2_9BACT</name>
<keyword evidence="6 8" id="KW-0472">Membrane</keyword>
<dbReference type="EMBL" id="CP041235">
    <property type="protein sequence ID" value="QOP42988.1"/>
    <property type="molecule type" value="Genomic_DNA"/>
</dbReference>
<keyword evidence="11" id="KW-1185">Reference proteome</keyword>
<evidence type="ECO:0000256" key="8">
    <source>
        <dbReference type="SAM" id="Phobius"/>
    </source>
</evidence>
<feature type="domain" description="NADH:quinone oxidoreductase/Mrp antiporter transmembrane" evidence="9">
    <location>
        <begin position="123"/>
        <end position="402"/>
    </location>
</feature>
<evidence type="ECO:0000256" key="3">
    <source>
        <dbReference type="ARBA" id="ARBA00022692"/>
    </source>
</evidence>